<evidence type="ECO:0000313" key="1">
    <source>
        <dbReference type="EMBL" id="KAJ8796640.1"/>
    </source>
</evidence>
<protein>
    <submittedName>
        <fullName evidence="1">Uncharacterized protein</fullName>
    </submittedName>
</protein>
<name>A0AB34I0X5_ESCRO</name>
<comment type="caution">
    <text evidence="1">The sequence shown here is derived from an EMBL/GenBank/DDBJ whole genome shotgun (WGS) entry which is preliminary data.</text>
</comment>
<evidence type="ECO:0000313" key="2">
    <source>
        <dbReference type="Proteomes" id="UP001159641"/>
    </source>
</evidence>
<dbReference type="Proteomes" id="UP001159641">
    <property type="component" value="Unassembled WGS sequence"/>
</dbReference>
<proteinExistence type="predicted"/>
<accession>A0AB34I0X5</accession>
<keyword evidence="2" id="KW-1185">Reference proteome</keyword>
<sequence>MFSQLDRLSSFLRALDWTPSAQVEGSPAGGGQVSISTRRDNCGQVQGFQLVALPSLILYLTYSRGQYAKARNRAGAERIQLRFCGPLPHRLWKLAEKGTSGPDPTTVYVDMRALRHDRYCDFVFSVPAVQGSF</sequence>
<dbReference type="EMBL" id="JAIQCJ010000351">
    <property type="protein sequence ID" value="KAJ8796640.1"/>
    <property type="molecule type" value="Genomic_DNA"/>
</dbReference>
<dbReference type="AlphaFoldDB" id="A0AB34I0X5"/>
<reference evidence="1 2" key="1">
    <citation type="submission" date="2022-11" db="EMBL/GenBank/DDBJ databases">
        <title>Whole genome sequence of Eschrichtius robustus ER-17-0199.</title>
        <authorList>
            <person name="Bruniche-Olsen A."/>
            <person name="Black A.N."/>
            <person name="Fields C.J."/>
            <person name="Walden K."/>
            <person name="Dewoody J.A."/>
        </authorList>
    </citation>
    <scope>NUCLEOTIDE SEQUENCE [LARGE SCALE GENOMIC DNA]</scope>
    <source>
        <strain evidence="1">ER-17-0199</strain>
        <tissue evidence="1">Blubber</tissue>
    </source>
</reference>
<gene>
    <name evidence="1" type="ORF">J1605_017858</name>
</gene>
<organism evidence="1 2">
    <name type="scientific">Eschrichtius robustus</name>
    <name type="common">California gray whale</name>
    <name type="synonym">Eschrichtius gibbosus</name>
    <dbReference type="NCBI Taxonomy" id="9764"/>
    <lineage>
        <taxon>Eukaryota</taxon>
        <taxon>Metazoa</taxon>
        <taxon>Chordata</taxon>
        <taxon>Craniata</taxon>
        <taxon>Vertebrata</taxon>
        <taxon>Euteleostomi</taxon>
        <taxon>Mammalia</taxon>
        <taxon>Eutheria</taxon>
        <taxon>Laurasiatheria</taxon>
        <taxon>Artiodactyla</taxon>
        <taxon>Whippomorpha</taxon>
        <taxon>Cetacea</taxon>
        <taxon>Mysticeti</taxon>
        <taxon>Eschrichtiidae</taxon>
        <taxon>Eschrichtius</taxon>
    </lineage>
</organism>